<evidence type="ECO:0000313" key="3">
    <source>
        <dbReference type="EMBL" id="KFD73346.1"/>
    </source>
</evidence>
<feature type="domain" description="Core Histone H2A/H2B/H3" evidence="2">
    <location>
        <begin position="1"/>
        <end position="40"/>
    </location>
</feature>
<dbReference type="SMART" id="SM00427">
    <property type="entry name" value="H2B"/>
    <property type="match status" value="1"/>
</dbReference>
<dbReference type="GO" id="GO:0000786">
    <property type="term" value="C:nucleosome"/>
    <property type="evidence" value="ECO:0007669"/>
    <property type="project" value="InterPro"/>
</dbReference>
<dbReference type="GO" id="GO:0046982">
    <property type="term" value="F:protein heterodimerization activity"/>
    <property type="evidence" value="ECO:0007669"/>
    <property type="project" value="InterPro"/>
</dbReference>
<dbReference type="PRINTS" id="PR00621">
    <property type="entry name" value="HISTONEH2B"/>
</dbReference>
<dbReference type="CDD" id="cd22910">
    <property type="entry name" value="HFD_H2B"/>
    <property type="match status" value="1"/>
</dbReference>
<dbReference type="Pfam" id="PF00125">
    <property type="entry name" value="Histone"/>
    <property type="match status" value="1"/>
</dbReference>
<proteinExistence type="inferred from homology"/>
<evidence type="ECO:0000259" key="2">
    <source>
        <dbReference type="Pfam" id="PF00125"/>
    </source>
</evidence>
<dbReference type="PANTHER" id="PTHR23428">
    <property type="entry name" value="HISTONE H2B"/>
    <property type="match status" value="1"/>
</dbReference>
<evidence type="ECO:0000256" key="1">
    <source>
        <dbReference type="ARBA" id="ARBA00006846"/>
    </source>
</evidence>
<dbReference type="InterPro" id="IPR009072">
    <property type="entry name" value="Histone-fold"/>
</dbReference>
<dbReference type="AlphaFoldDB" id="A0A085NV50"/>
<dbReference type="EMBL" id="KL367474">
    <property type="protein sequence ID" value="KFD73346.1"/>
    <property type="molecule type" value="Genomic_DNA"/>
</dbReference>
<comment type="similarity">
    <text evidence="1">Belongs to the histone H2B family.</text>
</comment>
<dbReference type="SUPFAM" id="SSF47113">
    <property type="entry name" value="Histone-fold"/>
    <property type="match status" value="1"/>
</dbReference>
<name>A0A085NV50_9BILA</name>
<dbReference type="InterPro" id="IPR000558">
    <property type="entry name" value="Histone_H2B"/>
</dbReference>
<protein>
    <recommendedName>
        <fullName evidence="2">Core Histone H2A/H2B/H3 domain-containing protein</fullName>
    </recommendedName>
</protein>
<dbReference type="GO" id="GO:0003677">
    <property type="term" value="F:DNA binding"/>
    <property type="evidence" value="ECO:0007669"/>
    <property type="project" value="InterPro"/>
</dbReference>
<gene>
    <name evidence="3" type="ORF">M514_14686</name>
</gene>
<dbReference type="Gene3D" id="1.10.20.10">
    <property type="entry name" value="Histone, subunit A"/>
    <property type="match status" value="1"/>
</dbReference>
<organism evidence="3">
    <name type="scientific">Trichuris suis</name>
    <name type="common">pig whipworm</name>
    <dbReference type="NCBI Taxonomy" id="68888"/>
    <lineage>
        <taxon>Eukaryota</taxon>
        <taxon>Metazoa</taxon>
        <taxon>Ecdysozoa</taxon>
        <taxon>Nematoda</taxon>
        <taxon>Enoplea</taxon>
        <taxon>Dorylaimia</taxon>
        <taxon>Trichinellida</taxon>
        <taxon>Trichuridae</taxon>
        <taxon>Trichuris</taxon>
    </lineage>
</organism>
<accession>A0A085NV50</accession>
<dbReference type="Proteomes" id="UP000030758">
    <property type="component" value="Unassembled WGS sequence"/>
</dbReference>
<reference evidence="3" key="1">
    <citation type="journal article" date="2014" name="Nat. Genet.">
        <title>Genome and transcriptome of the porcine whipworm Trichuris suis.</title>
        <authorList>
            <person name="Jex A.R."/>
            <person name="Nejsum P."/>
            <person name="Schwarz E.M."/>
            <person name="Hu L."/>
            <person name="Young N.D."/>
            <person name="Hall R.S."/>
            <person name="Korhonen P.K."/>
            <person name="Liao S."/>
            <person name="Thamsborg S."/>
            <person name="Xia J."/>
            <person name="Xu P."/>
            <person name="Wang S."/>
            <person name="Scheerlinck J.P."/>
            <person name="Hofmann A."/>
            <person name="Sternberg P.W."/>
            <person name="Wang J."/>
            <person name="Gasser R.B."/>
        </authorList>
    </citation>
    <scope>NUCLEOTIDE SEQUENCE [LARGE SCALE GENOMIC DNA]</scope>
    <source>
        <strain evidence="3">DCEP-RM93F</strain>
    </source>
</reference>
<sequence>MSMINSIVNDVFDRISTEASRLSQYSNRDTISSREIQTAAPLLLPGELSKHVTVTVSVQLLCGIKRTNFQIASYRCRSANTQISRTGVCRRYKLT</sequence>
<dbReference type="InterPro" id="IPR007125">
    <property type="entry name" value="H2A/H2B/H3"/>
</dbReference>
<dbReference type="GO" id="GO:0030527">
    <property type="term" value="F:structural constituent of chromatin"/>
    <property type="evidence" value="ECO:0007669"/>
    <property type="project" value="InterPro"/>
</dbReference>